<reference evidence="8 9" key="2">
    <citation type="submission" date="2019-08" db="EMBL/GenBank/DDBJ databases">
        <title>Jejuicoccus antrihumi gen. nov., sp. nov., a new member of the family Dermacoccaceae isolated from a cave.</title>
        <authorList>
            <person name="Schumann P."/>
            <person name="Kim I.S."/>
        </authorList>
    </citation>
    <scope>NUCLEOTIDE SEQUENCE [LARGE SCALE GENOMIC DNA]</scope>
    <source>
        <strain evidence="8 9">C5-26</strain>
    </source>
</reference>
<dbReference type="EMBL" id="VCQV01000006">
    <property type="protein sequence ID" value="TWP37416.1"/>
    <property type="molecule type" value="Genomic_DNA"/>
</dbReference>
<gene>
    <name evidence="8" type="ORF">FGL98_06620</name>
</gene>
<evidence type="ECO:0000256" key="4">
    <source>
        <dbReference type="ARBA" id="ARBA00022833"/>
    </source>
</evidence>
<feature type="binding site" evidence="7">
    <location>
        <position position="92"/>
    </location>
    <ligand>
        <name>Zn(2+)</name>
        <dbReference type="ChEBI" id="CHEBI:29105"/>
    </ligand>
</feature>
<feature type="binding site" evidence="7">
    <location>
        <position position="41"/>
    </location>
    <ligand>
        <name>Zn(2+)</name>
        <dbReference type="ChEBI" id="CHEBI:29105"/>
    </ligand>
</feature>
<evidence type="ECO:0000313" key="8">
    <source>
        <dbReference type="EMBL" id="TWP37416.1"/>
    </source>
</evidence>
<dbReference type="GO" id="GO:0004089">
    <property type="term" value="F:carbonate dehydratase activity"/>
    <property type="evidence" value="ECO:0007669"/>
    <property type="project" value="UniProtKB-EC"/>
</dbReference>
<organism evidence="8 9">
    <name type="scientific">Leekyejoonella antrihumi</name>
    <dbReference type="NCBI Taxonomy" id="1660198"/>
    <lineage>
        <taxon>Bacteria</taxon>
        <taxon>Bacillati</taxon>
        <taxon>Actinomycetota</taxon>
        <taxon>Actinomycetes</taxon>
        <taxon>Micrococcales</taxon>
        <taxon>Dermacoccaceae</taxon>
        <taxon>Leekyejoonella</taxon>
    </lineage>
</organism>
<accession>A0A563E4I8</accession>
<evidence type="ECO:0000256" key="3">
    <source>
        <dbReference type="ARBA" id="ARBA00022723"/>
    </source>
</evidence>
<evidence type="ECO:0000256" key="7">
    <source>
        <dbReference type="PIRSR" id="PIRSR601765-1"/>
    </source>
</evidence>
<feature type="binding site" evidence="7">
    <location>
        <position position="95"/>
    </location>
    <ligand>
        <name>Zn(2+)</name>
        <dbReference type="ChEBI" id="CHEBI:29105"/>
    </ligand>
</feature>
<dbReference type="Gene3D" id="3.40.1050.10">
    <property type="entry name" value="Carbonic anhydrase"/>
    <property type="match status" value="1"/>
</dbReference>
<evidence type="ECO:0000313" key="9">
    <source>
        <dbReference type="Proteomes" id="UP000320244"/>
    </source>
</evidence>
<evidence type="ECO:0000256" key="2">
    <source>
        <dbReference type="ARBA" id="ARBA00012925"/>
    </source>
</evidence>
<comment type="cofactor">
    <cofactor evidence="7">
        <name>Zn(2+)</name>
        <dbReference type="ChEBI" id="CHEBI:29105"/>
    </cofactor>
    <text evidence="7">Binds 1 zinc ion per subunit.</text>
</comment>
<keyword evidence="9" id="KW-1185">Reference proteome</keyword>
<dbReference type="CDD" id="cd03379">
    <property type="entry name" value="beta_CA_cladeD"/>
    <property type="match status" value="1"/>
</dbReference>
<dbReference type="InterPro" id="IPR001765">
    <property type="entry name" value="Carbonic_anhydrase"/>
</dbReference>
<dbReference type="EC" id="4.2.1.1" evidence="2"/>
<protein>
    <recommendedName>
        <fullName evidence="2">carbonic anhydrase</fullName>
        <ecNumber evidence="2">4.2.1.1</ecNumber>
    </recommendedName>
</protein>
<dbReference type="PANTHER" id="PTHR43175:SF3">
    <property type="entry name" value="CARBON DISULFIDE HYDROLASE"/>
    <property type="match status" value="1"/>
</dbReference>
<comment type="catalytic activity">
    <reaction evidence="6">
        <text>hydrogencarbonate + H(+) = CO2 + H2O</text>
        <dbReference type="Rhea" id="RHEA:10748"/>
        <dbReference type="ChEBI" id="CHEBI:15377"/>
        <dbReference type="ChEBI" id="CHEBI:15378"/>
        <dbReference type="ChEBI" id="CHEBI:16526"/>
        <dbReference type="ChEBI" id="CHEBI:17544"/>
        <dbReference type="EC" id="4.2.1.1"/>
    </reaction>
</comment>
<dbReference type="OrthoDB" id="8968066at2"/>
<evidence type="ECO:0000256" key="1">
    <source>
        <dbReference type="ARBA" id="ARBA00006217"/>
    </source>
</evidence>
<keyword evidence="3 7" id="KW-0479">Metal-binding</keyword>
<dbReference type="Pfam" id="PF00484">
    <property type="entry name" value="Pro_CA"/>
    <property type="match status" value="1"/>
</dbReference>
<evidence type="ECO:0000256" key="5">
    <source>
        <dbReference type="ARBA" id="ARBA00024993"/>
    </source>
</evidence>
<comment type="function">
    <text evidence="5">Catalyzes the reversible hydration of carbon dioxide to form bicarbonate.</text>
</comment>
<dbReference type="SMART" id="SM00947">
    <property type="entry name" value="Pro_CA"/>
    <property type="match status" value="1"/>
</dbReference>
<evidence type="ECO:0000256" key="6">
    <source>
        <dbReference type="ARBA" id="ARBA00048348"/>
    </source>
</evidence>
<dbReference type="SUPFAM" id="SSF53056">
    <property type="entry name" value="beta-carbonic anhydrase, cab"/>
    <property type="match status" value="1"/>
</dbReference>
<dbReference type="PANTHER" id="PTHR43175">
    <property type="entry name" value="CARBONIC ANHYDRASE"/>
    <property type="match status" value="1"/>
</dbReference>
<dbReference type="Proteomes" id="UP000320244">
    <property type="component" value="Unassembled WGS sequence"/>
</dbReference>
<proteinExistence type="inferred from homology"/>
<dbReference type="RefSeq" id="WP_146315937.1">
    <property type="nucleotide sequence ID" value="NZ_VCQV01000006.1"/>
</dbReference>
<comment type="similarity">
    <text evidence="1">Belongs to the beta-class carbonic anhydrase family.</text>
</comment>
<comment type="caution">
    <text evidence="8">The sequence shown here is derived from an EMBL/GenBank/DDBJ whole genome shotgun (WGS) entry which is preliminary data.</text>
</comment>
<dbReference type="InterPro" id="IPR036874">
    <property type="entry name" value="Carbonic_anhydrase_sf"/>
</dbReference>
<dbReference type="GO" id="GO:0008270">
    <property type="term" value="F:zinc ion binding"/>
    <property type="evidence" value="ECO:0007669"/>
    <property type="project" value="InterPro"/>
</dbReference>
<feature type="binding site" evidence="7">
    <location>
        <position position="39"/>
    </location>
    <ligand>
        <name>Zn(2+)</name>
        <dbReference type="ChEBI" id="CHEBI:29105"/>
    </ligand>
</feature>
<keyword evidence="4 7" id="KW-0862">Zinc</keyword>
<reference evidence="8 9" key="1">
    <citation type="submission" date="2019-05" db="EMBL/GenBank/DDBJ databases">
        <authorList>
            <person name="Lee S.D."/>
        </authorList>
    </citation>
    <scope>NUCLEOTIDE SEQUENCE [LARGE SCALE GENOMIC DNA]</scope>
    <source>
        <strain evidence="8 9">C5-26</strain>
    </source>
</reference>
<dbReference type="AlphaFoldDB" id="A0A563E4I8"/>
<sequence length="167" mass="17482">MSTADGFDDLLDANRTYAGSFALNGIPGVAAAGVAIVTCMDSRIDPLAILGLSAGDAKVLRNPGGRVTPDALEGVVLAVNLLKATRVMIIPHTRCAMASSTEAEMRSRIAESSGQDVRWQPLSVVADQLEALADDVAVVRSHPLVPDNVSVGGFRYDVDTGLLTQHL</sequence>
<name>A0A563E4I8_9MICO</name>